<dbReference type="AlphaFoldDB" id="A0A0T5X926"/>
<accession>A0A0T5X926</accession>
<evidence type="ECO:0000313" key="1">
    <source>
        <dbReference type="EMBL" id="KRT34754.1"/>
    </source>
</evidence>
<proteinExistence type="predicted"/>
<dbReference type="RefSeq" id="WP_009202439.1">
    <property type="nucleotide sequence ID" value="NZ_ACJX03000001.1"/>
</dbReference>
<organism evidence="1 2">
    <name type="scientific">Acetomicrobium hydrogeniformans ATCC BAA-1850</name>
    <dbReference type="NCBI Taxonomy" id="592015"/>
    <lineage>
        <taxon>Bacteria</taxon>
        <taxon>Thermotogati</taxon>
        <taxon>Synergistota</taxon>
        <taxon>Synergistia</taxon>
        <taxon>Synergistales</taxon>
        <taxon>Acetomicrobiaceae</taxon>
        <taxon>Acetomicrobium</taxon>
    </lineage>
</organism>
<reference evidence="2" key="1">
    <citation type="submission" date="2012-09" db="EMBL/GenBank/DDBJ databases">
        <authorList>
            <person name="Weinstock G."/>
            <person name="Sodergren E."/>
            <person name="Clifton S."/>
            <person name="Fulton L."/>
            <person name="Fulton B."/>
            <person name="Courtney L."/>
            <person name="Fronick C."/>
            <person name="Harrison M."/>
            <person name="Strong C."/>
            <person name="Farmer C."/>
            <person name="Delehaunty K."/>
            <person name="Markovic C."/>
            <person name="Hall O."/>
            <person name="Minx P."/>
            <person name="Tomlinson C."/>
            <person name="Mitreva M."/>
            <person name="Nelson J."/>
            <person name="Hou S."/>
            <person name="Wollam A."/>
            <person name="Pepin K.H."/>
            <person name="Johnson M."/>
            <person name="Bhonagiri V."/>
            <person name="Nash W.E."/>
            <person name="Suruliraj S."/>
            <person name="Warren W."/>
            <person name="Chinwalla A."/>
            <person name="Mardis E.R."/>
            <person name="Wilson R.K."/>
        </authorList>
    </citation>
    <scope>NUCLEOTIDE SEQUENCE [LARGE SCALE GENOMIC DNA]</scope>
    <source>
        <strain evidence="2">OS1</strain>
    </source>
</reference>
<keyword evidence="2" id="KW-1185">Reference proteome</keyword>
<dbReference type="Proteomes" id="UP000005273">
    <property type="component" value="Unassembled WGS sequence"/>
</dbReference>
<dbReference type="EMBL" id="ACJX03000001">
    <property type="protein sequence ID" value="KRT34754.1"/>
    <property type="molecule type" value="Genomic_DNA"/>
</dbReference>
<dbReference type="OrthoDB" id="9762920at2"/>
<dbReference type="eggNOG" id="ENOG502ZA73">
    <property type="taxonomic scope" value="Bacteria"/>
</dbReference>
<comment type="caution">
    <text evidence="1">The sequence shown here is derived from an EMBL/GenBank/DDBJ whole genome shotgun (WGS) entry which is preliminary data.</text>
</comment>
<protein>
    <recommendedName>
        <fullName evidence="3">Type I-B CRISPR-associated protein Cas8b1/Cst1</fullName>
    </recommendedName>
</protein>
<dbReference type="STRING" id="592015.HMPREF1705_03999"/>
<sequence>MSHFITIDLSHPTGNFWIDNGLIVLIREFGEGEYEADDVLQCLLDKLVQKTGNKDNYYDEATGQLREYEKTNWVYPTNLFIKVAGNPGKKVKLNGKEYPTQPPKFELKLQLSKKLDVCDLCGDKAPLIDAKMWMFPLIVDPNKFGNFYSGAKRGLRLCARCALAGLAGYLGWLWKAQGRDVFHFFVFHSNLKEMERLHREVLQPLRVEGGKGGNAPVAFFGPYIHETTLGLLLALFAHIRQSDQLSEEGRRYLAALFGVVSDSTPPSPVTLYAVTGIPGQAFDMKALREFTKFQALYHLYDRWVNIMSQKPSVDNPHQQIVRILQQFEAYQRAKRESIWRDKIAWAVLEFNDPFPFIEQFLFEVRAKEQNPRPLVWGTLDVLDLYLREVLGMDEQFQRTLAGFGHNLGAKAQEHNEMGILYALRNAKNPEEFYRVLNDAQFRLDVTIPEALLRIEKGERIAGVTWVRVKTLLSIYAMNRFLRKSAPQAVESQIAEED</sequence>
<evidence type="ECO:0000313" key="2">
    <source>
        <dbReference type="Proteomes" id="UP000005273"/>
    </source>
</evidence>
<evidence type="ECO:0008006" key="3">
    <source>
        <dbReference type="Google" id="ProtNLM"/>
    </source>
</evidence>
<gene>
    <name evidence="1" type="ORF">HMPREF1705_03999</name>
</gene>
<name>A0A0T5X926_9BACT</name>